<evidence type="ECO:0000256" key="5">
    <source>
        <dbReference type="ARBA" id="ARBA00048791"/>
    </source>
</evidence>
<evidence type="ECO:0000313" key="9">
    <source>
        <dbReference type="Proteomes" id="UP000050421"/>
    </source>
</evidence>
<dbReference type="EC" id="4.1.2.4" evidence="7"/>
<dbReference type="EMBL" id="LJXT01000119">
    <property type="protein sequence ID" value="KPQ11586.1"/>
    <property type="molecule type" value="Genomic_DNA"/>
</dbReference>
<evidence type="ECO:0000256" key="1">
    <source>
        <dbReference type="ARBA" id="ARBA00010936"/>
    </source>
</evidence>
<dbReference type="UniPathway" id="UPA00002">
    <property type="reaction ID" value="UER00468"/>
</dbReference>
<dbReference type="NCBIfam" id="TIGR00126">
    <property type="entry name" value="deoC"/>
    <property type="match status" value="1"/>
</dbReference>
<comment type="subcellular location">
    <subcellularLocation>
        <location evidence="7">Cytoplasm</location>
    </subcellularLocation>
</comment>
<dbReference type="InterPro" id="IPR013785">
    <property type="entry name" value="Aldolase_TIM"/>
</dbReference>
<dbReference type="GO" id="GO:0006018">
    <property type="term" value="P:2-deoxyribose 1-phosphate catabolic process"/>
    <property type="evidence" value="ECO:0007669"/>
    <property type="project" value="UniProtKB-UniRule"/>
</dbReference>
<dbReference type="FunFam" id="3.20.20.70:FF:000044">
    <property type="entry name" value="Deoxyribose-phosphate aldolase"/>
    <property type="match status" value="1"/>
</dbReference>
<keyword evidence="2 7" id="KW-0963">Cytoplasm</keyword>
<dbReference type="InterPro" id="IPR002915">
    <property type="entry name" value="DeoC/FbaB/LacD_aldolase"/>
</dbReference>
<feature type="active site" description="Schiff-base intermediate with acetaldehyde" evidence="7">
    <location>
        <position position="154"/>
    </location>
</feature>
<sequence length="227" mass="25400">MKNNFNRFLESTLLKPTMKQEEVELLIREAIEYQFVGVCVPSFWVKKAHRELEQEDIQTVTVIGFPFGFEDTATKVAETREAIKNGADELDLVWSQTAFHSGMNWPKIEIAQIAEICHEEERVLKVIIETAYLDESQIREACLICQDAGADFVKTSTGYAPSGAKVSDIQLMRQTLSSNIGIKASGGIKTLDFSLELIKAGADRIGTSSARALFEAWKDSQPYSELK</sequence>
<dbReference type="InterPro" id="IPR028581">
    <property type="entry name" value="DeoC_typeI"/>
</dbReference>
<dbReference type="SUPFAM" id="SSF51569">
    <property type="entry name" value="Aldolase"/>
    <property type="match status" value="1"/>
</dbReference>
<dbReference type="SMART" id="SM01133">
    <property type="entry name" value="DeoC"/>
    <property type="match status" value="1"/>
</dbReference>
<dbReference type="Proteomes" id="UP000050421">
    <property type="component" value="Unassembled WGS sequence"/>
</dbReference>
<name>A0A0N8KEK4_9BACT</name>
<dbReference type="Gene3D" id="3.20.20.70">
    <property type="entry name" value="Aldolase class I"/>
    <property type="match status" value="1"/>
</dbReference>
<dbReference type="Pfam" id="PF01791">
    <property type="entry name" value="DeoC"/>
    <property type="match status" value="1"/>
</dbReference>
<dbReference type="CDD" id="cd00959">
    <property type="entry name" value="DeoC"/>
    <property type="match status" value="1"/>
</dbReference>
<evidence type="ECO:0000256" key="3">
    <source>
        <dbReference type="ARBA" id="ARBA00023239"/>
    </source>
</evidence>
<dbReference type="GO" id="GO:0009264">
    <property type="term" value="P:deoxyribonucleotide catabolic process"/>
    <property type="evidence" value="ECO:0007669"/>
    <property type="project" value="UniProtKB-UniRule"/>
</dbReference>
<evidence type="ECO:0000256" key="6">
    <source>
        <dbReference type="ARBA" id="ARBA00056337"/>
    </source>
</evidence>
<dbReference type="STRING" id="1305737.GCA_000526355_03155"/>
<dbReference type="OrthoDB" id="9778711at2"/>
<dbReference type="PANTHER" id="PTHR10889:SF1">
    <property type="entry name" value="DEOXYRIBOSE-PHOSPHATE ALDOLASE"/>
    <property type="match status" value="1"/>
</dbReference>
<reference evidence="8 9" key="1">
    <citation type="submission" date="2015-09" db="EMBL/GenBank/DDBJ databases">
        <title>Identification and resolution of microdiversity through metagenomic sequencing of parallel consortia.</title>
        <authorList>
            <person name="Nelson W.C."/>
            <person name="Romine M.F."/>
            <person name="Lindemann S.R."/>
        </authorList>
    </citation>
    <scope>NUCLEOTIDE SEQUENCE [LARGE SCALE GENOMIC DNA]</scope>
    <source>
        <strain evidence="8">HL-49</strain>
    </source>
</reference>
<feature type="active site" description="Proton donor/acceptor" evidence="7">
    <location>
        <position position="183"/>
    </location>
</feature>
<comment type="function">
    <text evidence="6 7">Catalyzes a reversible aldol reaction between acetaldehyde and D-glyceraldehyde 3-phosphate to generate 2-deoxy-D-ribose 5-phosphate.</text>
</comment>
<comment type="catalytic activity">
    <reaction evidence="5 7">
        <text>2-deoxy-D-ribose 5-phosphate = D-glyceraldehyde 3-phosphate + acetaldehyde</text>
        <dbReference type="Rhea" id="RHEA:12821"/>
        <dbReference type="ChEBI" id="CHEBI:15343"/>
        <dbReference type="ChEBI" id="CHEBI:59776"/>
        <dbReference type="ChEBI" id="CHEBI:62877"/>
        <dbReference type="EC" id="4.1.2.4"/>
    </reaction>
</comment>
<protein>
    <recommendedName>
        <fullName evidence="7">Deoxyribose-phosphate aldolase</fullName>
        <shortName evidence="7">DERA</shortName>
        <ecNumber evidence="7">4.1.2.4</ecNumber>
    </recommendedName>
    <alternativeName>
        <fullName evidence="7">2-deoxy-D-ribose 5-phosphate aldolase</fullName>
    </alternativeName>
    <alternativeName>
        <fullName evidence="7">Phosphodeoxyriboaldolase</fullName>
        <shortName evidence="7">Deoxyriboaldolase</shortName>
    </alternativeName>
</protein>
<keyword evidence="4 7" id="KW-0704">Schiff base</keyword>
<evidence type="ECO:0000256" key="4">
    <source>
        <dbReference type="ARBA" id="ARBA00023270"/>
    </source>
</evidence>
<gene>
    <name evidence="7 8" type="primary">deoC</name>
    <name evidence="8" type="ORF">HLUCCX10_15070</name>
</gene>
<organism evidence="8 9">
    <name type="scientific">Algoriphagus marincola HL-49</name>
    <dbReference type="NCBI Taxonomy" id="1305737"/>
    <lineage>
        <taxon>Bacteria</taxon>
        <taxon>Pseudomonadati</taxon>
        <taxon>Bacteroidota</taxon>
        <taxon>Cytophagia</taxon>
        <taxon>Cytophagales</taxon>
        <taxon>Cyclobacteriaceae</taxon>
        <taxon>Algoriphagus</taxon>
    </lineage>
</organism>
<evidence type="ECO:0000256" key="7">
    <source>
        <dbReference type="HAMAP-Rule" id="MF_00114"/>
    </source>
</evidence>
<comment type="similarity">
    <text evidence="1 7">Belongs to the DeoC/FbaB aldolase family. DeoC type 1 subfamily.</text>
</comment>
<comment type="pathway">
    <text evidence="7">Carbohydrate degradation; 2-deoxy-D-ribose 1-phosphate degradation; D-glyceraldehyde 3-phosphate and acetaldehyde from 2-deoxy-alpha-D-ribose 1-phosphate: step 2/2.</text>
</comment>
<comment type="caution">
    <text evidence="8">The sequence shown here is derived from an EMBL/GenBank/DDBJ whole genome shotgun (WGS) entry which is preliminary data.</text>
</comment>
<dbReference type="eggNOG" id="COG0274">
    <property type="taxonomic scope" value="Bacteria"/>
</dbReference>
<dbReference type="GO" id="GO:0005737">
    <property type="term" value="C:cytoplasm"/>
    <property type="evidence" value="ECO:0007669"/>
    <property type="project" value="UniProtKB-SubCell"/>
</dbReference>
<dbReference type="AlphaFoldDB" id="A0A0N8KEK4"/>
<evidence type="ECO:0000256" key="2">
    <source>
        <dbReference type="ARBA" id="ARBA00022490"/>
    </source>
</evidence>
<feature type="active site" description="Proton donor/acceptor" evidence="7">
    <location>
        <position position="91"/>
    </location>
</feature>
<dbReference type="PANTHER" id="PTHR10889">
    <property type="entry name" value="DEOXYRIBOSE-PHOSPHATE ALDOLASE"/>
    <property type="match status" value="1"/>
</dbReference>
<dbReference type="GO" id="GO:0004139">
    <property type="term" value="F:deoxyribose-phosphate aldolase activity"/>
    <property type="evidence" value="ECO:0007669"/>
    <property type="project" value="UniProtKB-UniRule"/>
</dbReference>
<dbReference type="PATRIC" id="fig|1305737.6.peg.3761"/>
<accession>A0A0N8KEK4</accession>
<dbReference type="PIRSF" id="PIRSF001357">
    <property type="entry name" value="DeoC"/>
    <property type="match status" value="1"/>
</dbReference>
<evidence type="ECO:0000313" key="8">
    <source>
        <dbReference type="EMBL" id="KPQ11586.1"/>
    </source>
</evidence>
<dbReference type="InterPro" id="IPR011343">
    <property type="entry name" value="DeoC"/>
</dbReference>
<proteinExistence type="inferred from homology"/>
<dbReference type="GO" id="GO:0016052">
    <property type="term" value="P:carbohydrate catabolic process"/>
    <property type="evidence" value="ECO:0007669"/>
    <property type="project" value="TreeGrafter"/>
</dbReference>
<keyword evidence="3 7" id="KW-0456">Lyase</keyword>
<dbReference type="HAMAP" id="MF_00114">
    <property type="entry name" value="DeoC_type1"/>
    <property type="match status" value="1"/>
</dbReference>